<dbReference type="Proteomes" id="UP000094009">
    <property type="component" value="Unassembled WGS sequence"/>
</dbReference>
<organism evidence="1 2">
    <name type="scientific">Thalassospira tepidiphila MCCC 1A03514</name>
    <dbReference type="NCBI Taxonomy" id="1177930"/>
    <lineage>
        <taxon>Bacteria</taxon>
        <taxon>Pseudomonadati</taxon>
        <taxon>Pseudomonadota</taxon>
        <taxon>Alphaproteobacteria</taxon>
        <taxon>Rhodospirillales</taxon>
        <taxon>Thalassospiraceae</taxon>
        <taxon>Thalassospira</taxon>
    </lineage>
</organism>
<protein>
    <submittedName>
        <fullName evidence="1">Uncharacterized protein</fullName>
    </submittedName>
</protein>
<sequence length="220" mass="25073">MSQDTLYISSEYNPHSLQCDWGFVVSAERRDVFEVIPDSLATIRTALYFSVLKASPPDFSPPPSQRDHPAKVTTDETVGNGAQLYHEVGFDIMSLALLADVPAHRPLHLTQNSLIGHWRWLRDVWRVGYSRPQFTATMDTRNAVTEVLRNGKNNLAIAELRNLFKKVQQEPDNSKLYISFLNSLSLFCPFIATELLWRQGRIEQDPVSRSRTNDKEGIVE</sequence>
<comment type="caution">
    <text evidence="1">The sequence shown here is derived from an EMBL/GenBank/DDBJ whole genome shotgun (WGS) entry which is preliminary data.</text>
</comment>
<accession>A0A853L1T1</accession>
<dbReference type="Gene3D" id="1.10.730.10">
    <property type="entry name" value="Isoleucyl-tRNA Synthetase, Domain 1"/>
    <property type="match status" value="1"/>
</dbReference>
<proteinExistence type="predicted"/>
<gene>
    <name evidence="1" type="ORF">TH4_05420</name>
</gene>
<reference evidence="1 2" key="1">
    <citation type="submission" date="2014-07" db="EMBL/GenBank/DDBJ databases">
        <title>Draft genome sequence of Thalassospira tepidiphila 1-1B.</title>
        <authorList>
            <person name="Lai Q."/>
            <person name="Shao Z."/>
        </authorList>
    </citation>
    <scope>NUCLEOTIDE SEQUENCE [LARGE SCALE GENOMIC DNA]</scope>
    <source>
        <strain evidence="1 2">MCCC 1A03514</strain>
    </source>
</reference>
<dbReference type="RefSeq" id="WP_064780212.1">
    <property type="nucleotide sequence ID" value="NZ_JPVZ01000002.1"/>
</dbReference>
<dbReference type="AlphaFoldDB" id="A0A853L1T1"/>
<name>A0A853L1T1_9PROT</name>
<dbReference type="EMBL" id="JPVZ01000002">
    <property type="protein sequence ID" value="OAZ10982.1"/>
    <property type="molecule type" value="Genomic_DNA"/>
</dbReference>
<evidence type="ECO:0000313" key="2">
    <source>
        <dbReference type="Proteomes" id="UP000094009"/>
    </source>
</evidence>
<evidence type="ECO:0000313" key="1">
    <source>
        <dbReference type="EMBL" id="OAZ10982.1"/>
    </source>
</evidence>